<feature type="region of interest" description="Disordered" evidence="1">
    <location>
        <begin position="61"/>
        <end position="82"/>
    </location>
</feature>
<name>A0A670IQ42_PODMU</name>
<evidence type="ECO:0000256" key="1">
    <source>
        <dbReference type="SAM" id="MobiDB-lite"/>
    </source>
</evidence>
<dbReference type="Proteomes" id="UP000472272">
    <property type="component" value="Chromosome 8"/>
</dbReference>
<proteinExistence type="predicted"/>
<dbReference type="Ensembl" id="ENSPMRT00000014252.1">
    <property type="protein sequence ID" value="ENSPMRP00000013352.1"/>
    <property type="gene ID" value="ENSPMRG00000008926.1"/>
</dbReference>
<evidence type="ECO:0000313" key="2">
    <source>
        <dbReference type="Ensembl" id="ENSPMRP00000013352.1"/>
    </source>
</evidence>
<keyword evidence="3" id="KW-1185">Reference proteome</keyword>
<protein>
    <submittedName>
        <fullName evidence="2">Uncharacterized protein</fullName>
    </submittedName>
</protein>
<dbReference type="AlphaFoldDB" id="A0A670IQ42"/>
<feature type="region of interest" description="Disordered" evidence="1">
    <location>
        <begin position="1"/>
        <end position="24"/>
    </location>
</feature>
<accession>A0A670IQ42</accession>
<reference evidence="2" key="2">
    <citation type="submission" date="2025-08" db="UniProtKB">
        <authorList>
            <consortium name="Ensembl"/>
        </authorList>
    </citation>
    <scope>IDENTIFICATION</scope>
</reference>
<reference evidence="2" key="3">
    <citation type="submission" date="2025-09" db="UniProtKB">
        <authorList>
            <consortium name="Ensembl"/>
        </authorList>
    </citation>
    <scope>IDENTIFICATION</scope>
</reference>
<evidence type="ECO:0000313" key="3">
    <source>
        <dbReference type="Proteomes" id="UP000472272"/>
    </source>
</evidence>
<reference evidence="2 3" key="1">
    <citation type="journal article" date="2019" name="Proc. Natl. Acad. Sci. U.S.A.">
        <title>Regulatory changes in pterin and carotenoid genes underlie balanced color polymorphisms in the wall lizard.</title>
        <authorList>
            <person name="Andrade P."/>
            <person name="Pinho C."/>
            <person name="Perez I de Lanuza G."/>
            <person name="Afonso S."/>
            <person name="Brejcha J."/>
            <person name="Rubin C.J."/>
            <person name="Wallerman O."/>
            <person name="Pereira P."/>
            <person name="Sabatino S.J."/>
            <person name="Bellati A."/>
            <person name="Pellitteri-Rosa D."/>
            <person name="Bosakova Z."/>
            <person name="Bunikis I."/>
            <person name="Carretero M.A."/>
            <person name="Feiner N."/>
            <person name="Marsik P."/>
            <person name="Pauperio F."/>
            <person name="Salvi D."/>
            <person name="Soler L."/>
            <person name="While G.M."/>
            <person name="Uller T."/>
            <person name="Font E."/>
            <person name="Andersson L."/>
            <person name="Carneiro M."/>
        </authorList>
    </citation>
    <scope>NUCLEOTIDE SEQUENCE</scope>
</reference>
<sequence length="82" mass="9152">MALQLTQPLVHEAKEKAHRGQRQQDWDAKEYADFQLCLLAALQFLFSSSLLPPVSVPVTKLQHPVSPQWGERGTSGKPTSRA</sequence>
<organism evidence="2 3">
    <name type="scientific">Podarcis muralis</name>
    <name type="common">Wall lizard</name>
    <name type="synonym">Lacerta muralis</name>
    <dbReference type="NCBI Taxonomy" id="64176"/>
    <lineage>
        <taxon>Eukaryota</taxon>
        <taxon>Metazoa</taxon>
        <taxon>Chordata</taxon>
        <taxon>Craniata</taxon>
        <taxon>Vertebrata</taxon>
        <taxon>Euteleostomi</taxon>
        <taxon>Lepidosauria</taxon>
        <taxon>Squamata</taxon>
        <taxon>Bifurcata</taxon>
        <taxon>Unidentata</taxon>
        <taxon>Episquamata</taxon>
        <taxon>Laterata</taxon>
        <taxon>Lacertibaenia</taxon>
        <taxon>Lacertidae</taxon>
        <taxon>Podarcis</taxon>
    </lineage>
</organism>